<dbReference type="AlphaFoldDB" id="A0A7M6DQD2"/>
<dbReference type="GO" id="GO:0003730">
    <property type="term" value="F:mRNA 3'-UTR binding"/>
    <property type="evidence" value="ECO:0007669"/>
    <property type="project" value="TreeGrafter"/>
</dbReference>
<dbReference type="InterPro" id="IPR013149">
    <property type="entry name" value="ADH-like_C"/>
</dbReference>
<dbReference type="GO" id="GO:0070402">
    <property type="term" value="F:NADPH binding"/>
    <property type="evidence" value="ECO:0007669"/>
    <property type="project" value="TreeGrafter"/>
</dbReference>
<dbReference type="InterPro" id="IPR036291">
    <property type="entry name" value="NAD(P)-bd_dom_sf"/>
</dbReference>
<evidence type="ECO:0000256" key="1">
    <source>
        <dbReference type="ARBA" id="ARBA00022857"/>
    </source>
</evidence>
<dbReference type="Gene3D" id="3.40.50.720">
    <property type="entry name" value="NAD(P)-binding Rossmann-like Domain"/>
    <property type="match status" value="1"/>
</dbReference>
<dbReference type="InterPro" id="IPR020843">
    <property type="entry name" value="ER"/>
</dbReference>
<sequence length="324" mass="34883">MRGISISELGTIDVMKLVTNLPKPTPTGKQVLINVKYAGVNPVDTYIRSGAFGKATPEFPFTPGYDGSGIVHQIGDQVTQIKEGDRVWFVKCLTGSSAEYCLCNEEAVGGLPEPSSFEVGAMIGTPYMTAYRAIFQKAHVKKGETVLIHGATGGVGNACVQMCKNIGCRVIGTAGSTEGADMLVKLGADAVFNHRTDGYIDKIAKSGEKINVIIEMLANVNLQSDLELIEPNGRIAIVGNRGNVEINPRLMMKNEITVTGVMAGAISLEELEESLQCKEYIKQGLQAGWIKPVLWKAFELQQIGQAHEEIITNKGAKGQMVLKI</sequence>
<name>A0A7M6DQD2_9CNID</name>
<dbReference type="Gene3D" id="3.90.180.10">
    <property type="entry name" value="Medium-chain alcohol dehydrogenases, catalytic domain"/>
    <property type="match status" value="1"/>
</dbReference>
<dbReference type="GeneID" id="136803795"/>
<dbReference type="Pfam" id="PF00107">
    <property type="entry name" value="ADH_zinc_N"/>
    <property type="match status" value="1"/>
</dbReference>
<dbReference type="RefSeq" id="XP_066916621.1">
    <property type="nucleotide sequence ID" value="XM_067060520.1"/>
</dbReference>
<dbReference type="CDD" id="cd08253">
    <property type="entry name" value="zeta_crystallin"/>
    <property type="match status" value="1"/>
</dbReference>
<evidence type="ECO:0000259" key="2">
    <source>
        <dbReference type="SMART" id="SM00829"/>
    </source>
</evidence>
<protein>
    <recommendedName>
        <fullName evidence="2">Enoyl reductase (ER) domain-containing protein</fullName>
    </recommendedName>
</protein>
<dbReference type="InterPro" id="IPR051603">
    <property type="entry name" value="Zinc-ADH_QOR/CCCR"/>
</dbReference>
<organism evidence="3 4">
    <name type="scientific">Clytia hemisphaerica</name>
    <dbReference type="NCBI Taxonomy" id="252671"/>
    <lineage>
        <taxon>Eukaryota</taxon>
        <taxon>Metazoa</taxon>
        <taxon>Cnidaria</taxon>
        <taxon>Hydrozoa</taxon>
        <taxon>Hydroidolina</taxon>
        <taxon>Leptothecata</taxon>
        <taxon>Obeliida</taxon>
        <taxon>Clytiidae</taxon>
        <taxon>Clytia</taxon>
    </lineage>
</organism>
<feature type="domain" description="Enoyl reductase (ER)" evidence="2">
    <location>
        <begin position="10"/>
        <end position="322"/>
    </location>
</feature>
<dbReference type="InterPro" id="IPR013154">
    <property type="entry name" value="ADH-like_N"/>
</dbReference>
<evidence type="ECO:0000313" key="4">
    <source>
        <dbReference type="Proteomes" id="UP000594262"/>
    </source>
</evidence>
<dbReference type="SUPFAM" id="SSF50129">
    <property type="entry name" value="GroES-like"/>
    <property type="match status" value="1"/>
</dbReference>
<dbReference type="InterPro" id="IPR011032">
    <property type="entry name" value="GroES-like_sf"/>
</dbReference>
<dbReference type="PANTHER" id="PTHR44154:SF1">
    <property type="entry name" value="QUINONE OXIDOREDUCTASE"/>
    <property type="match status" value="1"/>
</dbReference>
<dbReference type="PANTHER" id="PTHR44154">
    <property type="entry name" value="QUINONE OXIDOREDUCTASE"/>
    <property type="match status" value="1"/>
</dbReference>
<dbReference type="OrthoDB" id="3941538at2759"/>
<keyword evidence="1" id="KW-0521">NADP</keyword>
<keyword evidence="4" id="KW-1185">Reference proteome</keyword>
<dbReference type="Pfam" id="PF08240">
    <property type="entry name" value="ADH_N"/>
    <property type="match status" value="1"/>
</dbReference>
<reference evidence="3" key="1">
    <citation type="submission" date="2021-01" db="UniProtKB">
        <authorList>
            <consortium name="EnsemblMetazoa"/>
        </authorList>
    </citation>
    <scope>IDENTIFICATION</scope>
</reference>
<dbReference type="GO" id="GO:0003960">
    <property type="term" value="F:quinone reductase (NADPH) activity"/>
    <property type="evidence" value="ECO:0007669"/>
    <property type="project" value="TreeGrafter"/>
</dbReference>
<dbReference type="Proteomes" id="UP000594262">
    <property type="component" value="Unplaced"/>
</dbReference>
<dbReference type="FunFam" id="3.40.50.720:FF:000244">
    <property type="entry name" value="quinone oxidoreductase"/>
    <property type="match status" value="1"/>
</dbReference>
<dbReference type="GO" id="GO:0005829">
    <property type="term" value="C:cytosol"/>
    <property type="evidence" value="ECO:0007669"/>
    <property type="project" value="TreeGrafter"/>
</dbReference>
<evidence type="ECO:0000313" key="3">
    <source>
        <dbReference type="EnsemblMetazoa" id="CLYHEMP022228.1"/>
    </source>
</evidence>
<proteinExistence type="predicted"/>
<dbReference type="EnsemblMetazoa" id="CLYHEMT022228.1">
    <property type="protein sequence ID" value="CLYHEMP022228.1"/>
    <property type="gene ID" value="CLYHEMG022228"/>
</dbReference>
<accession>A0A7M6DQD2</accession>
<dbReference type="SMART" id="SM00829">
    <property type="entry name" value="PKS_ER"/>
    <property type="match status" value="1"/>
</dbReference>
<dbReference type="SUPFAM" id="SSF51735">
    <property type="entry name" value="NAD(P)-binding Rossmann-fold domains"/>
    <property type="match status" value="1"/>
</dbReference>